<proteinExistence type="predicted"/>
<sequence>MQLVQRQRHVPVSSRQRLCTVIQAIQLGVSGTLGEKGFHPFDKRFGADRELRYRVIDPASPARERIDGFGALLGAPGQFPGTQSQLEHSFMQSLHAALRPCGIREHQRPALFIEALIDFAPEIFGETPSQSGAGITVALRGVNHQLASASLCTRNRVRAEISRNNQSKRQQPLAHLLTCLLFVGNIKVTKIWPGLELGGDFPADVKRLLPVLQSPVQIDNGHRQGTGMGGRVPDAGQIKNHVERRNQHHHRSRQQQPGRSRKKSGLQPGNRKHRSKK</sequence>
<evidence type="ECO:0000256" key="1">
    <source>
        <dbReference type="SAM" id="MobiDB-lite"/>
    </source>
</evidence>
<feature type="compositionally biased region" description="Basic residues" evidence="1">
    <location>
        <begin position="246"/>
        <end position="277"/>
    </location>
</feature>
<feature type="region of interest" description="Disordered" evidence="1">
    <location>
        <begin position="241"/>
        <end position="277"/>
    </location>
</feature>
<gene>
    <name evidence="2" type="ORF">GALL_548420</name>
</gene>
<dbReference type="AlphaFoldDB" id="A0A1J5NWL8"/>
<name>A0A1J5NWL8_9ZZZZ</name>
<organism evidence="2">
    <name type="scientific">mine drainage metagenome</name>
    <dbReference type="NCBI Taxonomy" id="410659"/>
    <lineage>
        <taxon>unclassified sequences</taxon>
        <taxon>metagenomes</taxon>
        <taxon>ecological metagenomes</taxon>
    </lineage>
</organism>
<comment type="caution">
    <text evidence="2">The sequence shown here is derived from an EMBL/GenBank/DDBJ whole genome shotgun (WGS) entry which is preliminary data.</text>
</comment>
<dbReference type="EMBL" id="MLJW01008850">
    <property type="protein sequence ID" value="OIQ63617.1"/>
    <property type="molecule type" value="Genomic_DNA"/>
</dbReference>
<accession>A0A1J5NWL8</accession>
<protein>
    <submittedName>
        <fullName evidence="2">Uncharacterized protein</fullName>
    </submittedName>
</protein>
<reference evidence="2" key="1">
    <citation type="submission" date="2016-10" db="EMBL/GenBank/DDBJ databases">
        <title>Sequence of Gallionella enrichment culture.</title>
        <authorList>
            <person name="Poehlein A."/>
            <person name="Muehling M."/>
            <person name="Daniel R."/>
        </authorList>
    </citation>
    <scope>NUCLEOTIDE SEQUENCE</scope>
</reference>
<evidence type="ECO:0000313" key="2">
    <source>
        <dbReference type="EMBL" id="OIQ63617.1"/>
    </source>
</evidence>